<feature type="chain" id="PRO_5007593057" description="Paramecium surface antigen repeat-containing protein" evidence="2">
    <location>
        <begin position="20"/>
        <end position="413"/>
    </location>
</feature>
<evidence type="ECO:0000313" key="4">
    <source>
        <dbReference type="Proteomes" id="UP000076078"/>
    </source>
</evidence>
<dbReference type="OMA" id="FGECNMA"/>
<dbReference type="EMBL" id="LODT01000035">
    <property type="protein sequence ID" value="KYQ90990.1"/>
    <property type="molecule type" value="Genomic_DNA"/>
</dbReference>
<dbReference type="InterPro" id="IPR052326">
    <property type="entry name" value="Diff-Dev_Assoc_Protein"/>
</dbReference>
<dbReference type="OrthoDB" id="20140at2759"/>
<keyword evidence="2" id="KW-0732">Signal</keyword>
<keyword evidence="4" id="KW-1185">Reference proteome</keyword>
<reference evidence="3 4" key="1">
    <citation type="submission" date="2015-12" db="EMBL/GenBank/DDBJ databases">
        <title>Dictyostelia acquired genes for synthesis and detection of signals that induce cell-type specialization by lateral gene transfer from prokaryotes.</title>
        <authorList>
            <person name="Gloeckner G."/>
            <person name="Schaap P."/>
        </authorList>
    </citation>
    <scope>NUCLEOTIDE SEQUENCE [LARGE SCALE GENOMIC DNA]</scope>
    <source>
        <strain evidence="3 4">TK</strain>
    </source>
</reference>
<name>A0A151ZAM0_TIELA</name>
<feature type="compositionally biased region" description="Basic and acidic residues" evidence="1">
    <location>
        <begin position="343"/>
        <end position="356"/>
    </location>
</feature>
<gene>
    <name evidence="3" type="ORF">DLAC_07880</name>
</gene>
<feature type="signal peptide" evidence="2">
    <location>
        <begin position="1"/>
        <end position="19"/>
    </location>
</feature>
<dbReference type="AlphaFoldDB" id="A0A151ZAM0"/>
<proteinExistence type="predicted"/>
<comment type="caution">
    <text evidence="3">The sequence shown here is derived from an EMBL/GenBank/DDBJ whole genome shotgun (WGS) entry which is preliminary data.</text>
</comment>
<sequence length="413" mass="45722">MKIIVLAVTLLFTIAAVNAALNVCVDEYCGVTGAPCGHHGACALNYYCSEHNEQCEPSKGEDEICKSDKECLAGLKCINYGSNSLCKPKQTRHVYESCDEDYQCVGSLQCIGGACKTHTFRQCKYHEDCQSNWHCKEGECRLRIEPGKKCHFVNDLCTFGNVCAYNSTGYSEEGICMKAFSKSYGQSCYAQFGECNMADGLICSSRNGRTGSCSIPNESMYKCRDSTECDALWSVCECETGEKASDAYCKLKFNINEQCEKSYLQYLKCAETNGCAVDHDFTKAHQLHPESCLMTKCAMETSCFYSQCLSDEYQCGLPETMSKCPSSNVITIPPRTGGHKHNHTLDIERNEEKLNPKNDPNSELYKRPTPSPLPSATPESAQKENESSNIASSSTIKSLFIPLLLLLTTCLLF</sequence>
<evidence type="ECO:0008006" key="5">
    <source>
        <dbReference type="Google" id="ProtNLM"/>
    </source>
</evidence>
<feature type="region of interest" description="Disordered" evidence="1">
    <location>
        <begin position="332"/>
        <end position="389"/>
    </location>
</feature>
<dbReference type="PANTHER" id="PTHR33459:SF1">
    <property type="entry name" value="DICKKOPF N-TERMINAL CYSTEINE-RICH DOMAIN-CONTAINING PROTEIN"/>
    <property type="match status" value="1"/>
</dbReference>
<protein>
    <recommendedName>
        <fullName evidence="5">Paramecium surface antigen repeat-containing protein</fullName>
    </recommendedName>
</protein>
<dbReference type="Proteomes" id="UP000076078">
    <property type="component" value="Unassembled WGS sequence"/>
</dbReference>
<accession>A0A151ZAM0</accession>
<evidence type="ECO:0000313" key="3">
    <source>
        <dbReference type="EMBL" id="KYQ90990.1"/>
    </source>
</evidence>
<organism evidence="3 4">
    <name type="scientific">Tieghemostelium lacteum</name>
    <name type="common">Slime mold</name>
    <name type="synonym">Dictyostelium lacteum</name>
    <dbReference type="NCBI Taxonomy" id="361077"/>
    <lineage>
        <taxon>Eukaryota</taxon>
        <taxon>Amoebozoa</taxon>
        <taxon>Evosea</taxon>
        <taxon>Eumycetozoa</taxon>
        <taxon>Dictyostelia</taxon>
        <taxon>Dictyosteliales</taxon>
        <taxon>Raperosteliaceae</taxon>
        <taxon>Tieghemostelium</taxon>
    </lineage>
</organism>
<evidence type="ECO:0000256" key="2">
    <source>
        <dbReference type="SAM" id="SignalP"/>
    </source>
</evidence>
<dbReference type="InParanoid" id="A0A151ZAM0"/>
<evidence type="ECO:0000256" key="1">
    <source>
        <dbReference type="SAM" id="MobiDB-lite"/>
    </source>
</evidence>
<dbReference type="PANTHER" id="PTHR33459">
    <property type="entry name" value="DD-GDCA PROTEIN"/>
    <property type="match status" value="1"/>
</dbReference>